<comment type="caution">
    <text evidence="11">The sequence shown here is derived from an EMBL/GenBank/DDBJ whole genome shotgun (WGS) entry which is preliminary data.</text>
</comment>
<feature type="domain" description="KRAB" evidence="10">
    <location>
        <begin position="185"/>
        <end position="259"/>
    </location>
</feature>
<dbReference type="EC" id="4.1.1.81" evidence="4"/>
<reference evidence="11" key="1">
    <citation type="journal article" date="2020" name="mSystems">
        <title>Genome- and Community-Level Interaction Insights into Carbon Utilization and Element Cycling Functions of Hydrothermarchaeota in Hydrothermal Sediment.</title>
        <authorList>
            <person name="Zhou Z."/>
            <person name="Liu Y."/>
            <person name="Xu W."/>
            <person name="Pan J."/>
            <person name="Luo Z.H."/>
            <person name="Li M."/>
        </authorList>
    </citation>
    <scope>NUCLEOTIDE SEQUENCE [LARGE SCALE GENOMIC DNA]</scope>
    <source>
        <strain evidence="11">SpSt-897</strain>
    </source>
</reference>
<dbReference type="Gene3D" id="3.90.1150.10">
    <property type="entry name" value="Aspartate Aminotransferase, domain 1"/>
    <property type="match status" value="1"/>
</dbReference>
<dbReference type="NCBIfam" id="TIGR01140">
    <property type="entry name" value="L_thr_O3P_dcar"/>
    <property type="match status" value="1"/>
</dbReference>
<dbReference type="GO" id="GO:0048472">
    <property type="term" value="F:threonine-phosphate decarboxylase activity"/>
    <property type="evidence" value="ECO:0007669"/>
    <property type="project" value="UniProtKB-EC"/>
</dbReference>
<evidence type="ECO:0000259" key="10">
    <source>
        <dbReference type="PROSITE" id="PS50805"/>
    </source>
</evidence>
<comment type="function">
    <text evidence="2">Decarboxylates L-threonine-O-3-phosphate to yield (R)-1-amino-2-propanol O-2-phosphate, the precursor for the linkage between the nucleotide loop and the corrin ring in cobalamin.</text>
</comment>
<dbReference type="Pfam" id="PF00155">
    <property type="entry name" value="Aminotran_1_2"/>
    <property type="match status" value="1"/>
</dbReference>
<organism evidence="11">
    <name type="scientific">Desulfobacca acetoxidans</name>
    <dbReference type="NCBI Taxonomy" id="60893"/>
    <lineage>
        <taxon>Bacteria</taxon>
        <taxon>Pseudomonadati</taxon>
        <taxon>Thermodesulfobacteriota</taxon>
        <taxon>Desulfobaccia</taxon>
        <taxon>Desulfobaccales</taxon>
        <taxon>Desulfobaccaceae</taxon>
        <taxon>Desulfobacca</taxon>
    </lineage>
</organism>
<comment type="catalytic activity">
    <reaction evidence="9">
        <text>O-phospho-L-threonine + H(+) = (R)-1-aminopropan-2-yl phosphate + CO2</text>
        <dbReference type="Rhea" id="RHEA:11492"/>
        <dbReference type="ChEBI" id="CHEBI:15378"/>
        <dbReference type="ChEBI" id="CHEBI:16526"/>
        <dbReference type="ChEBI" id="CHEBI:58563"/>
        <dbReference type="ChEBI" id="CHEBI:58675"/>
        <dbReference type="EC" id="4.1.1.81"/>
    </reaction>
</comment>
<dbReference type="PROSITE" id="PS50805">
    <property type="entry name" value="KRAB"/>
    <property type="match status" value="1"/>
</dbReference>
<evidence type="ECO:0000256" key="3">
    <source>
        <dbReference type="ARBA" id="ARBA00004953"/>
    </source>
</evidence>
<dbReference type="InterPro" id="IPR004838">
    <property type="entry name" value="NHTrfase_class1_PyrdxlP-BS"/>
</dbReference>
<dbReference type="PANTHER" id="PTHR42885">
    <property type="entry name" value="HISTIDINOL-PHOSPHATE AMINOTRANSFERASE-RELATED"/>
    <property type="match status" value="1"/>
</dbReference>
<dbReference type="PANTHER" id="PTHR42885:SF1">
    <property type="entry name" value="THREONINE-PHOSPHATE DECARBOXYLASE"/>
    <property type="match status" value="1"/>
</dbReference>
<dbReference type="SUPFAM" id="SSF53383">
    <property type="entry name" value="PLP-dependent transferases"/>
    <property type="match status" value="1"/>
</dbReference>
<evidence type="ECO:0000313" key="11">
    <source>
        <dbReference type="EMBL" id="HGF32963.1"/>
    </source>
</evidence>
<dbReference type="InterPro" id="IPR015421">
    <property type="entry name" value="PyrdxlP-dep_Trfase_major"/>
</dbReference>
<dbReference type="Gene3D" id="3.40.640.10">
    <property type="entry name" value="Type I PLP-dependent aspartate aminotransferase-like (Major domain)"/>
    <property type="match status" value="1"/>
</dbReference>
<comment type="cofactor">
    <cofactor evidence="1">
        <name>pyridoxal 5'-phosphate</name>
        <dbReference type="ChEBI" id="CHEBI:597326"/>
    </cofactor>
</comment>
<proteinExistence type="predicted"/>
<keyword evidence="5" id="KW-0169">Cobalamin biosynthesis</keyword>
<evidence type="ECO:0000256" key="6">
    <source>
        <dbReference type="ARBA" id="ARBA00022898"/>
    </source>
</evidence>
<dbReference type="PROSITE" id="PS00105">
    <property type="entry name" value="AA_TRANSFER_CLASS_1"/>
    <property type="match status" value="1"/>
</dbReference>
<dbReference type="GO" id="GO:0006355">
    <property type="term" value="P:regulation of DNA-templated transcription"/>
    <property type="evidence" value="ECO:0007669"/>
    <property type="project" value="InterPro"/>
</dbReference>
<evidence type="ECO:0000256" key="5">
    <source>
        <dbReference type="ARBA" id="ARBA00022573"/>
    </source>
</evidence>
<dbReference type="CDD" id="cd00609">
    <property type="entry name" value="AAT_like"/>
    <property type="match status" value="1"/>
</dbReference>
<dbReference type="InterPro" id="IPR001909">
    <property type="entry name" value="KRAB"/>
</dbReference>
<evidence type="ECO:0000256" key="9">
    <source>
        <dbReference type="ARBA" id="ARBA00048531"/>
    </source>
</evidence>
<dbReference type="UniPathway" id="UPA00148"/>
<protein>
    <recommendedName>
        <fullName evidence="4">threonine-phosphate decarboxylase</fullName>
        <ecNumber evidence="4">4.1.1.81</ecNumber>
    </recommendedName>
    <alternativeName>
        <fullName evidence="8">L-threonine-O-3-phosphate decarboxylase</fullName>
    </alternativeName>
</protein>
<keyword evidence="7 11" id="KW-0456">Lyase</keyword>
<evidence type="ECO:0000256" key="1">
    <source>
        <dbReference type="ARBA" id="ARBA00001933"/>
    </source>
</evidence>
<dbReference type="AlphaFoldDB" id="A0A7C3UX78"/>
<evidence type="ECO:0000256" key="8">
    <source>
        <dbReference type="ARBA" id="ARBA00029996"/>
    </source>
</evidence>
<accession>A0A7C3UX78</accession>
<dbReference type="InterPro" id="IPR015422">
    <property type="entry name" value="PyrdxlP-dep_Trfase_small"/>
</dbReference>
<dbReference type="InterPro" id="IPR015424">
    <property type="entry name" value="PyrdxlP-dep_Trfase"/>
</dbReference>
<evidence type="ECO:0000256" key="7">
    <source>
        <dbReference type="ARBA" id="ARBA00023239"/>
    </source>
</evidence>
<dbReference type="GO" id="GO:0009236">
    <property type="term" value="P:cobalamin biosynthetic process"/>
    <property type="evidence" value="ECO:0007669"/>
    <property type="project" value="UniProtKB-UniPathway"/>
</dbReference>
<dbReference type="GO" id="GO:0030170">
    <property type="term" value="F:pyridoxal phosphate binding"/>
    <property type="evidence" value="ECO:0007669"/>
    <property type="project" value="InterPro"/>
</dbReference>
<evidence type="ECO:0000256" key="2">
    <source>
        <dbReference type="ARBA" id="ARBA00003444"/>
    </source>
</evidence>
<dbReference type="InterPro" id="IPR004839">
    <property type="entry name" value="Aminotransferase_I/II_large"/>
</dbReference>
<dbReference type="InterPro" id="IPR005860">
    <property type="entry name" value="CobD"/>
</dbReference>
<comment type="pathway">
    <text evidence="3">Cofactor biosynthesis; adenosylcobalamin biosynthesis.</text>
</comment>
<evidence type="ECO:0000256" key="4">
    <source>
        <dbReference type="ARBA" id="ARBA00012285"/>
    </source>
</evidence>
<sequence>MRLNDPSSDGTPPHGGDVFDLARTLGVRVEDLLDFSASINPLGYPAGVPAAVQAALGDLVHYPDRRCFELRRDLAQYHGLSPEEVLVGNGSTELIHLVVRALKPNRSLIIAPAFSEYQEALEAASVPYEFHLTQEAGCFTLERLPEAPGAELVFLANPASPSGALLAPERLLPWLEAWKASGVFVFLDEAFIDFVEEASLKTSLRRFPRLLILRSFTKFFAIPGLRLGYLLAAPELIARLAALQEPWSVNTLAQAVGRACLQDRDYMTRTRALVAEERRHLFQGLEAQPGIRPFPGEANYLLAKLTRAGWTARRLREQLLCRGLIIRDASNFTGLDERYFRVAVRRREDNDRLLTALAACLGQE</sequence>
<gene>
    <name evidence="11" type="ORF">ENW96_01050</name>
</gene>
<dbReference type="EMBL" id="DTMF01000029">
    <property type="protein sequence ID" value="HGF32963.1"/>
    <property type="molecule type" value="Genomic_DNA"/>
</dbReference>
<name>A0A7C3UX78_9BACT</name>
<keyword evidence="6" id="KW-0663">Pyridoxal phosphate</keyword>